<evidence type="ECO:0000313" key="2">
    <source>
        <dbReference type="Proteomes" id="UP001206692"/>
    </source>
</evidence>
<dbReference type="EMBL" id="JANGEW010000002">
    <property type="protein sequence ID" value="MCQ5341784.1"/>
    <property type="molecule type" value="Genomic_DNA"/>
</dbReference>
<comment type="caution">
    <text evidence="1">The sequence shown here is derived from an EMBL/GenBank/DDBJ whole genome shotgun (WGS) entry which is preliminary data.</text>
</comment>
<dbReference type="Proteomes" id="UP001206692">
    <property type="component" value="Unassembled WGS sequence"/>
</dbReference>
<name>A0ABT1SPM9_9FIRM</name>
<organism evidence="1 2">
    <name type="scientific">Megasphaera massiliensis</name>
    <dbReference type="NCBI Taxonomy" id="1232428"/>
    <lineage>
        <taxon>Bacteria</taxon>
        <taxon>Bacillati</taxon>
        <taxon>Bacillota</taxon>
        <taxon>Negativicutes</taxon>
        <taxon>Veillonellales</taxon>
        <taxon>Veillonellaceae</taxon>
        <taxon>Megasphaera</taxon>
    </lineage>
</organism>
<dbReference type="RefSeq" id="WP_062411755.1">
    <property type="nucleotide sequence ID" value="NZ_JAJCIO010000002.1"/>
</dbReference>
<accession>A0ABT1SPM9</accession>
<proteinExistence type="predicted"/>
<gene>
    <name evidence="1" type="ORF">NE675_01865</name>
</gene>
<sequence>MDKKLIDFMTSKTQELVAAPSCNPTLKKEAQAWLAAADKEAATPAYVEALKQGVSTIDELLGFAGSDTAAKILGADAAAQLLEHAKELKANGAKFCDCPACTPALAILREVGAI</sequence>
<evidence type="ECO:0000313" key="1">
    <source>
        <dbReference type="EMBL" id="MCQ5341784.1"/>
    </source>
</evidence>
<reference evidence="1 2" key="1">
    <citation type="submission" date="2022-06" db="EMBL/GenBank/DDBJ databases">
        <title>Isolation of gut microbiota from human fecal samples.</title>
        <authorList>
            <person name="Pamer E.G."/>
            <person name="Barat B."/>
            <person name="Waligurski E."/>
            <person name="Medina S."/>
            <person name="Paddock L."/>
            <person name="Mostad J."/>
        </authorList>
    </citation>
    <scope>NUCLEOTIDE SEQUENCE [LARGE SCALE GENOMIC DNA]</scope>
    <source>
        <strain evidence="1 2">DFI.1.1</strain>
    </source>
</reference>
<protein>
    <submittedName>
        <fullName evidence="1">Molecular chaperone Hsp90</fullName>
    </submittedName>
</protein>
<keyword evidence="2" id="KW-1185">Reference proteome</keyword>